<evidence type="ECO:0000313" key="2">
    <source>
        <dbReference type="EMBL" id="CZR69889.1"/>
    </source>
</evidence>
<dbReference type="Proteomes" id="UP000184330">
    <property type="component" value="Unassembled WGS sequence"/>
</dbReference>
<evidence type="ECO:0000313" key="3">
    <source>
        <dbReference type="Proteomes" id="UP000184330"/>
    </source>
</evidence>
<sequence>MSTATTGKKWADGPFKLLSTPRITLNGKPESGASKNASEMALIHNILLRGLNCIYIQAPNLQFSEDISDFMTFCDAWSCTLHSHHLTEETVYFPLLDSQCKEKGVASKNHDEHETFLPALVKFDAFVEAGKDGSNYDKEEFMGILNELGPKLEAHLRSEIGLLLGLEKDEGIDWDLLGKAMAAHSKKVADRNREVPFLITNADVTYENGIHGTRFPPFPWFVHQIFRWVYIPILKDAWKFSSCDDYGMPKELPFAIGGSEQVKQRG</sequence>
<dbReference type="EMBL" id="FJOG01000083">
    <property type="protein sequence ID" value="CZR69889.1"/>
    <property type="molecule type" value="Genomic_DNA"/>
</dbReference>
<dbReference type="InterPro" id="IPR012312">
    <property type="entry name" value="Hemerythrin-like"/>
</dbReference>
<dbReference type="Pfam" id="PF01814">
    <property type="entry name" value="Hemerythrin"/>
    <property type="match status" value="1"/>
</dbReference>
<dbReference type="CDD" id="cd12108">
    <property type="entry name" value="Hr-like"/>
    <property type="match status" value="1"/>
</dbReference>
<dbReference type="InterPro" id="IPR053206">
    <property type="entry name" value="Dimeric_xanthone_biosynth"/>
</dbReference>
<dbReference type="STRING" id="576137.A0A1L7XY12"/>
<reference evidence="2 3" key="1">
    <citation type="submission" date="2016-03" db="EMBL/GenBank/DDBJ databases">
        <authorList>
            <person name="Ploux O."/>
        </authorList>
    </citation>
    <scope>NUCLEOTIDE SEQUENCE [LARGE SCALE GENOMIC DNA]</scope>
    <source>
        <strain evidence="2 3">UAMH 11012</strain>
    </source>
</reference>
<accession>A0A1L7XY12</accession>
<feature type="domain" description="Hemerythrin-like" evidence="1">
    <location>
        <begin position="42"/>
        <end position="164"/>
    </location>
</feature>
<name>A0A1L7XY12_9HELO</name>
<dbReference type="Gene3D" id="1.20.120.520">
    <property type="entry name" value="nmb1532 protein domain like"/>
    <property type="match status" value="1"/>
</dbReference>
<organism evidence="2 3">
    <name type="scientific">Phialocephala subalpina</name>
    <dbReference type="NCBI Taxonomy" id="576137"/>
    <lineage>
        <taxon>Eukaryota</taxon>
        <taxon>Fungi</taxon>
        <taxon>Dikarya</taxon>
        <taxon>Ascomycota</taxon>
        <taxon>Pezizomycotina</taxon>
        <taxon>Leotiomycetes</taxon>
        <taxon>Helotiales</taxon>
        <taxon>Mollisiaceae</taxon>
        <taxon>Phialocephala</taxon>
        <taxon>Phialocephala fortinii species complex</taxon>
    </lineage>
</organism>
<dbReference type="OrthoDB" id="58416at2759"/>
<protein>
    <recommendedName>
        <fullName evidence="1">Hemerythrin-like domain-containing protein</fullName>
    </recommendedName>
</protein>
<dbReference type="PANTHER" id="PTHR38048">
    <property type="entry name" value="EXPRESSED PROTEIN"/>
    <property type="match status" value="1"/>
</dbReference>
<keyword evidence="3" id="KW-1185">Reference proteome</keyword>
<proteinExistence type="predicted"/>
<evidence type="ECO:0000259" key="1">
    <source>
        <dbReference type="Pfam" id="PF01814"/>
    </source>
</evidence>
<gene>
    <name evidence="2" type="ORF">PAC_19789</name>
</gene>
<dbReference type="AlphaFoldDB" id="A0A1L7XY12"/>
<dbReference type="PANTHER" id="PTHR38048:SF2">
    <property type="entry name" value="HEMERYTHRIN-LIKE DOMAIN-CONTAINING PROTEIN"/>
    <property type="match status" value="1"/>
</dbReference>